<dbReference type="Gene3D" id="3.40.50.2000">
    <property type="entry name" value="Glycogen Phosphorylase B"/>
    <property type="match status" value="2"/>
</dbReference>
<gene>
    <name evidence="2" type="ORF">PIB30_015870</name>
</gene>
<keyword evidence="1" id="KW-0808">Transferase</keyword>
<comment type="caution">
    <text evidence="2">The sequence shown here is derived from an EMBL/GenBank/DDBJ whole genome shotgun (WGS) entry which is preliminary data.</text>
</comment>
<sequence>MGVRQSFHHPLSTPGTMARDEENEKLLHIVMFPWLAFGHMIPYLELAKLIAKKGHKISLVSTPRNINRLPKVPPNLTTLIKYVNLPLPQVDNLPENVEATTDVTYDVVQYLKKAYDLLQQPFAEFLESSNADWVLFDFTAFWVPSIASKLGIKTAFYSIFPAPVLAFFGPSLCLIGNDDRTQPQHFTVPPPWVPFPSTVAFRYFEIMRISDILSHNVSGFSDKYRLGTTIQNCDFVAVRGCTDFQPEWFQVLRNIYQKPVLPVGQLPTTGFAGGDDNDNDAWQWMKEWLDKQPRGKVVYVAFGSEAKPSQEEVREIALGLDKTELPFFWVLRVRRGTSDTEELRLPEGFEERTKERGVVWRSWAPQLKILGHESVGGFLTHSGWTSVVEAVEKEKALVLLTFLADQGLNARVIEEKKMGYSVPRNDLDGSFTSEAVAASVRLVMVEDEGRVYRENIKKMKDLFVNKERQERYVDELLSHLHSPTTQ</sequence>
<reference evidence="2 3" key="1">
    <citation type="journal article" date="2023" name="Plants (Basel)">
        <title>Bridging the Gap: Combining Genomics and Transcriptomics Approaches to Understand Stylosanthes scabra, an Orphan Legume from the Brazilian Caatinga.</title>
        <authorList>
            <person name="Ferreira-Neto J.R.C."/>
            <person name="da Silva M.D."/>
            <person name="Binneck E."/>
            <person name="de Melo N.F."/>
            <person name="da Silva R.H."/>
            <person name="de Melo A.L.T.M."/>
            <person name="Pandolfi V."/>
            <person name="Bustamante F.O."/>
            <person name="Brasileiro-Vidal A.C."/>
            <person name="Benko-Iseppon A.M."/>
        </authorList>
    </citation>
    <scope>NUCLEOTIDE SEQUENCE [LARGE SCALE GENOMIC DNA]</scope>
    <source>
        <tissue evidence="2">Leaves</tissue>
    </source>
</reference>
<dbReference type="InterPro" id="IPR002213">
    <property type="entry name" value="UDP_glucos_trans"/>
</dbReference>
<evidence type="ECO:0000313" key="2">
    <source>
        <dbReference type="EMBL" id="MED6132081.1"/>
    </source>
</evidence>
<dbReference type="Proteomes" id="UP001341840">
    <property type="component" value="Unassembled WGS sequence"/>
</dbReference>
<accession>A0ABU6S6L1</accession>
<protein>
    <recommendedName>
        <fullName evidence="4">UDP-glycosyltransferase 91A1</fullName>
    </recommendedName>
</protein>
<dbReference type="Pfam" id="PF00201">
    <property type="entry name" value="UDPGT"/>
    <property type="match status" value="1"/>
</dbReference>
<evidence type="ECO:0000256" key="1">
    <source>
        <dbReference type="ARBA" id="ARBA00022679"/>
    </source>
</evidence>
<proteinExistence type="predicted"/>
<keyword evidence="3" id="KW-1185">Reference proteome</keyword>
<dbReference type="PANTHER" id="PTHR48045">
    <property type="entry name" value="UDP-GLYCOSYLTRANSFERASE 72B1"/>
    <property type="match status" value="1"/>
</dbReference>
<dbReference type="EMBL" id="JASCZI010060459">
    <property type="protein sequence ID" value="MED6132081.1"/>
    <property type="molecule type" value="Genomic_DNA"/>
</dbReference>
<organism evidence="2 3">
    <name type="scientific">Stylosanthes scabra</name>
    <dbReference type="NCBI Taxonomy" id="79078"/>
    <lineage>
        <taxon>Eukaryota</taxon>
        <taxon>Viridiplantae</taxon>
        <taxon>Streptophyta</taxon>
        <taxon>Embryophyta</taxon>
        <taxon>Tracheophyta</taxon>
        <taxon>Spermatophyta</taxon>
        <taxon>Magnoliopsida</taxon>
        <taxon>eudicotyledons</taxon>
        <taxon>Gunneridae</taxon>
        <taxon>Pentapetalae</taxon>
        <taxon>rosids</taxon>
        <taxon>fabids</taxon>
        <taxon>Fabales</taxon>
        <taxon>Fabaceae</taxon>
        <taxon>Papilionoideae</taxon>
        <taxon>50 kb inversion clade</taxon>
        <taxon>dalbergioids sensu lato</taxon>
        <taxon>Dalbergieae</taxon>
        <taxon>Pterocarpus clade</taxon>
        <taxon>Stylosanthes</taxon>
    </lineage>
</organism>
<evidence type="ECO:0000313" key="3">
    <source>
        <dbReference type="Proteomes" id="UP001341840"/>
    </source>
</evidence>
<name>A0ABU6S6L1_9FABA</name>
<dbReference type="CDD" id="cd03784">
    <property type="entry name" value="GT1_Gtf-like"/>
    <property type="match status" value="1"/>
</dbReference>
<dbReference type="PANTHER" id="PTHR48045:SF20">
    <property type="entry name" value="UDP-RHAMNOSE:RHAMNOSYLTRANSFERASE 1"/>
    <property type="match status" value="1"/>
</dbReference>
<dbReference type="SUPFAM" id="SSF53756">
    <property type="entry name" value="UDP-Glycosyltransferase/glycogen phosphorylase"/>
    <property type="match status" value="1"/>
</dbReference>
<evidence type="ECO:0008006" key="4">
    <source>
        <dbReference type="Google" id="ProtNLM"/>
    </source>
</evidence>